<reference evidence="1 2" key="1">
    <citation type="submission" date="2024-01" db="EMBL/GenBank/DDBJ databases">
        <title>Comparative genomics of Cryptococcus and Kwoniella reveals pathogenesis evolution and contrasting modes of karyotype evolution via chromosome fusion or intercentromeric recombination.</title>
        <authorList>
            <person name="Coelho M.A."/>
            <person name="David-Palma M."/>
            <person name="Shea T."/>
            <person name="Bowers K."/>
            <person name="McGinley-Smith S."/>
            <person name="Mohammad A.W."/>
            <person name="Gnirke A."/>
            <person name="Yurkov A.M."/>
            <person name="Nowrousian M."/>
            <person name="Sun S."/>
            <person name="Cuomo C.A."/>
            <person name="Heitman J."/>
        </authorList>
    </citation>
    <scope>NUCLEOTIDE SEQUENCE [LARGE SCALE GENOMIC DNA]</scope>
    <source>
        <strain evidence="1 2">CBS 6074</strain>
    </source>
</reference>
<gene>
    <name evidence="1" type="ORF">L201_002533</name>
</gene>
<dbReference type="EMBL" id="CP144100">
    <property type="protein sequence ID" value="WWC87643.1"/>
    <property type="molecule type" value="Genomic_DNA"/>
</dbReference>
<keyword evidence="2" id="KW-1185">Reference proteome</keyword>
<organism evidence="1 2">
    <name type="scientific">Kwoniella dendrophila CBS 6074</name>
    <dbReference type="NCBI Taxonomy" id="1295534"/>
    <lineage>
        <taxon>Eukaryota</taxon>
        <taxon>Fungi</taxon>
        <taxon>Dikarya</taxon>
        <taxon>Basidiomycota</taxon>
        <taxon>Agaricomycotina</taxon>
        <taxon>Tremellomycetes</taxon>
        <taxon>Tremellales</taxon>
        <taxon>Cryptococcaceae</taxon>
        <taxon>Kwoniella</taxon>
    </lineage>
</organism>
<dbReference type="RefSeq" id="XP_066074406.1">
    <property type="nucleotide sequence ID" value="XM_066218309.1"/>
</dbReference>
<sequence>MSSGSSSQTTNNVSIATIAIISKTETQRPVTFSLRPGQSSNMENCRYTFRASESADHVRITRKPKASDSITAIVFVPASCGREFNWDVTGAHNFKVKWNDQVYFDNPRNMSDIIDVIDNSRRPGSGKDEIVAFRPPGTEAEIFTIANNGRVNPGKARPLVSSGEYITSMVTSGGFNDLEYDYWDE</sequence>
<evidence type="ECO:0000313" key="1">
    <source>
        <dbReference type="EMBL" id="WWC87643.1"/>
    </source>
</evidence>
<name>A0AAX4JT51_9TREE</name>
<accession>A0AAX4JT51</accession>
<dbReference type="Proteomes" id="UP001355207">
    <property type="component" value="Chromosome 3"/>
</dbReference>
<evidence type="ECO:0000313" key="2">
    <source>
        <dbReference type="Proteomes" id="UP001355207"/>
    </source>
</evidence>
<protein>
    <submittedName>
        <fullName evidence="1">Uncharacterized protein</fullName>
    </submittedName>
</protein>
<dbReference type="AlphaFoldDB" id="A0AAX4JT51"/>
<proteinExistence type="predicted"/>
<dbReference type="GeneID" id="91093205"/>